<dbReference type="CDD" id="cd06267">
    <property type="entry name" value="PBP1_LacI_sugar_binding-like"/>
    <property type="match status" value="1"/>
</dbReference>
<dbReference type="SUPFAM" id="SSF47413">
    <property type="entry name" value="lambda repressor-like DNA-binding domains"/>
    <property type="match status" value="1"/>
</dbReference>
<dbReference type="Gene3D" id="1.10.260.40">
    <property type="entry name" value="lambda repressor-like DNA-binding domains"/>
    <property type="match status" value="1"/>
</dbReference>
<dbReference type="PROSITE" id="PS00356">
    <property type="entry name" value="HTH_LACI_1"/>
    <property type="match status" value="1"/>
</dbReference>
<dbReference type="InterPro" id="IPR010982">
    <property type="entry name" value="Lambda_DNA-bd_dom_sf"/>
</dbReference>
<evidence type="ECO:0000256" key="3">
    <source>
        <dbReference type="ARBA" id="ARBA00023163"/>
    </source>
</evidence>
<keyword evidence="1" id="KW-0805">Transcription regulation</keyword>
<accession>A0A255EGM1</accession>
<dbReference type="CDD" id="cd01392">
    <property type="entry name" value="HTH_LacI"/>
    <property type="match status" value="1"/>
</dbReference>
<dbReference type="EMBL" id="NMVJ01000011">
    <property type="protein sequence ID" value="OYN88572.1"/>
    <property type="molecule type" value="Genomic_DNA"/>
</dbReference>
<evidence type="ECO:0000256" key="2">
    <source>
        <dbReference type="ARBA" id="ARBA00023125"/>
    </source>
</evidence>
<dbReference type="Gene3D" id="3.40.50.2300">
    <property type="match status" value="2"/>
</dbReference>
<dbReference type="SMART" id="SM00354">
    <property type="entry name" value="HTH_LACI"/>
    <property type="match status" value="1"/>
</dbReference>
<keyword evidence="3" id="KW-0804">Transcription</keyword>
<organism evidence="5 6">
    <name type="scientific">Parenemella sanctibonifatiensis</name>
    <dbReference type="NCBI Taxonomy" id="2016505"/>
    <lineage>
        <taxon>Bacteria</taxon>
        <taxon>Bacillati</taxon>
        <taxon>Actinomycetota</taxon>
        <taxon>Actinomycetes</taxon>
        <taxon>Propionibacteriales</taxon>
        <taxon>Propionibacteriaceae</taxon>
        <taxon>Parenemella</taxon>
    </lineage>
</organism>
<dbReference type="PANTHER" id="PTHR30146:SF153">
    <property type="entry name" value="LACTOSE OPERON REPRESSOR"/>
    <property type="match status" value="1"/>
</dbReference>
<dbReference type="PANTHER" id="PTHR30146">
    <property type="entry name" value="LACI-RELATED TRANSCRIPTIONAL REPRESSOR"/>
    <property type="match status" value="1"/>
</dbReference>
<dbReference type="GO" id="GO:0000976">
    <property type="term" value="F:transcription cis-regulatory region binding"/>
    <property type="evidence" value="ECO:0007669"/>
    <property type="project" value="TreeGrafter"/>
</dbReference>
<gene>
    <name evidence="5" type="ORF">CGZ91_13255</name>
</gene>
<dbReference type="InterPro" id="IPR046335">
    <property type="entry name" value="LacI/GalR-like_sensor"/>
</dbReference>
<evidence type="ECO:0000313" key="6">
    <source>
        <dbReference type="Proteomes" id="UP000216300"/>
    </source>
</evidence>
<proteinExistence type="predicted"/>
<dbReference type="OrthoDB" id="3226810at2"/>
<dbReference type="SUPFAM" id="SSF53822">
    <property type="entry name" value="Periplasmic binding protein-like I"/>
    <property type="match status" value="1"/>
</dbReference>
<dbReference type="Pfam" id="PF13377">
    <property type="entry name" value="Peripla_BP_3"/>
    <property type="match status" value="1"/>
</dbReference>
<comment type="caution">
    <text evidence="5">The sequence shown here is derived from an EMBL/GenBank/DDBJ whole genome shotgun (WGS) entry which is preliminary data.</text>
</comment>
<evidence type="ECO:0000313" key="5">
    <source>
        <dbReference type="EMBL" id="OYN88572.1"/>
    </source>
</evidence>
<name>A0A255EGM1_9ACTN</name>
<dbReference type="Pfam" id="PF00356">
    <property type="entry name" value="LacI"/>
    <property type="match status" value="1"/>
</dbReference>
<dbReference type="Proteomes" id="UP000216300">
    <property type="component" value="Unassembled WGS sequence"/>
</dbReference>
<keyword evidence="6" id="KW-1185">Reference proteome</keyword>
<sequence length="330" mass="34485">MARLTDVAQEAGVSLATASRALNGSRDRQVRPELRERVLAAAIRLNYSPHAAAQAMARGRSDAIGLIIGDITDPYFTGVSAGVSHAVQPSGGVVTLASTGGDHARRITLINLMRSQRARAIILAGALPVDEAELAELDAALAAYAELGQVALISQPGLTHHTVHPDNGGGAEALARGLNERGYTRAAIIAGPPTHQTATERAEGFARAWQGELRIHPCSFDRAGAGQAMVELMKHRPEVVFAVTDVMALGALAAARDAGVQVPNDVALAGFGDIPTLADVRPQLTTVRLPLEEIGATAVELALGGGEPQTLEIDVNVQWRESTPDLTKGL</sequence>
<dbReference type="RefSeq" id="WP_094455884.1">
    <property type="nucleotide sequence ID" value="NZ_NMVJ01000011.1"/>
</dbReference>
<evidence type="ECO:0000256" key="1">
    <source>
        <dbReference type="ARBA" id="ARBA00023015"/>
    </source>
</evidence>
<protein>
    <submittedName>
        <fullName evidence="5">LacI family transcriptional regulator</fullName>
    </submittedName>
</protein>
<dbReference type="GO" id="GO:0003700">
    <property type="term" value="F:DNA-binding transcription factor activity"/>
    <property type="evidence" value="ECO:0007669"/>
    <property type="project" value="TreeGrafter"/>
</dbReference>
<keyword evidence="2" id="KW-0238">DNA-binding</keyword>
<dbReference type="AlphaFoldDB" id="A0A255EGM1"/>
<evidence type="ECO:0000259" key="4">
    <source>
        <dbReference type="PROSITE" id="PS50932"/>
    </source>
</evidence>
<feature type="domain" description="HTH lacI-type" evidence="4">
    <location>
        <begin position="2"/>
        <end position="58"/>
    </location>
</feature>
<dbReference type="InterPro" id="IPR000843">
    <property type="entry name" value="HTH_LacI"/>
</dbReference>
<reference evidence="5 6" key="1">
    <citation type="submission" date="2017-07" db="EMBL/GenBank/DDBJ databases">
        <title>Draft whole genome sequences of clinical Proprionibacteriaceae strains.</title>
        <authorList>
            <person name="Bernier A.-M."/>
            <person name="Bernard K."/>
            <person name="Domingo M.-C."/>
        </authorList>
    </citation>
    <scope>NUCLEOTIDE SEQUENCE [LARGE SCALE GENOMIC DNA]</scope>
    <source>
        <strain evidence="5 6">NML 150081</strain>
    </source>
</reference>
<dbReference type="PROSITE" id="PS50932">
    <property type="entry name" value="HTH_LACI_2"/>
    <property type="match status" value="1"/>
</dbReference>
<dbReference type="InterPro" id="IPR028082">
    <property type="entry name" value="Peripla_BP_I"/>
</dbReference>